<evidence type="ECO:0000313" key="3">
    <source>
        <dbReference type="Proteomes" id="UP000238157"/>
    </source>
</evidence>
<keyword evidence="1" id="KW-1133">Transmembrane helix</keyword>
<evidence type="ECO:0000256" key="1">
    <source>
        <dbReference type="SAM" id="Phobius"/>
    </source>
</evidence>
<dbReference type="RefSeq" id="WP_146131359.1">
    <property type="nucleotide sequence ID" value="NZ_PVTR01000001.1"/>
</dbReference>
<gene>
    <name evidence="2" type="ORF">CLW00_101565</name>
</gene>
<name>A0A2T0WW27_9BACT</name>
<protein>
    <submittedName>
        <fullName evidence="2">Uncharacterized protein</fullName>
    </submittedName>
</protein>
<keyword evidence="1" id="KW-0472">Membrane</keyword>
<proteinExistence type="predicted"/>
<keyword evidence="3" id="KW-1185">Reference proteome</keyword>
<sequence>MMQFEPILEGYFLFAVILILLLLCLAQCTYFFVKNITRKGLKSFLFSLFTLTLILFVLQPYWEAEIPEQTALLISKDQKKEDFTALAKEYDADKVFKAGEEIREVNKLILYGQEFSEEDLLAIPLVDIDWIPQPFVEGDFENLNWKGVLQYGQRQILKGKVPGATGSKLEVRLSEEILAANQIDEDGKVEVIFPALVLGKNKLGIYIADEKVGDMRFFVQEAEVLDLEVKVGFPNPEARIITDYLRRRGERAKLDVQVSRDSRIISDMDSEGKTILFIDPSQLNSLNVDDVGTVYSGLFLFNLSNPAQDILNINTKLNTKFELNKTGEVSVESENGVSVLPYEFLLKSNQDSLFSSGFEITGDYVIGVSLLESSFELQLSGDSIGYAKIWEPILEKLSPKPKRFYSLSKPIFEGQLTALHLSDENLSLKDMGTNWKKDPVNDNVFIYQFTPKKEGWQELFGELSVYVESYDDFEPIRQHQMILEYLKHRRGFANEIEGLRKVKKFIPDWAWFLIVLATLTFVWVEPRFRN</sequence>
<accession>A0A2T0WW27</accession>
<reference evidence="2 3" key="1">
    <citation type="submission" date="2018-03" db="EMBL/GenBank/DDBJ databases">
        <title>Genomic Encyclopedia of Archaeal and Bacterial Type Strains, Phase II (KMG-II): from individual species to whole genera.</title>
        <authorList>
            <person name="Goeker M."/>
        </authorList>
    </citation>
    <scope>NUCLEOTIDE SEQUENCE [LARGE SCALE GENOMIC DNA]</scope>
    <source>
        <strain evidence="2 3">DSM 27929</strain>
    </source>
</reference>
<dbReference type="Proteomes" id="UP000238157">
    <property type="component" value="Unassembled WGS sequence"/>
</dbReference>
<dbReference type="EMBL" id="PVTR01000001">
    <property type="protein sequence ID" value="PRY90890.1"/>
    <property type="molecule type" value="Genomic_DNA"/>
</dbReference>
<keyword evidence="1" id="KW-0812">Transmembrane</keyword>
<feature type="transmembrane region" description="Helical" evidence="1">
    <location>
        <begin position="12"/>
        <end position="32"/>
    </location>
</feature>
<organism evidence="2 3">
    <name type="scientific">Mongoliibacter ruber</name>
    <dbReference type="NCBI Taxonomy" id="1750599"/>
    <lineage>
        <taxon>Bacteria</taxon>
        <taxon>Pseudomonadati</taxon>
        <taxon>Bacteroidota</taxon>
        <taxon>Cytophagia</taxon>
        <taxon>Cytophagales</taxon>
        <taxon>Cyclobacteriaceae</taxon>
        <taxon>Mongoliibacter</taxon>
    </lineage>
</organism>
<feature type="transmembrane region" description="Helical" evidence="1">
    <location>
        <begin position="44"/>
        <end position="62"/>
    </location>
</feature>
<comment type="caution">
    <text evidence="2">The sequence shown here is derived from an EMBL/GenBank/DDBJ whole genome shotgun (WGS) entry which is preliminary data.</text>
</comment>
<dbReference type="AlphaFoldDB" id="A0A2T0WW27"/>
<dbReference type="OrthoDB" id="980086at2"/>
<feature type="transmembrane region" description="Helical" evidence="1">
    <location>
        <begin position="509"/>
        <end position="526"/>
    </location>
</feature>
<evidence type="ECO:0000313" key="2">
    <source>
        <dbReference type="EMBL" id="PRY90890.1"/>
    </source>
</evidence>